<dbReference type="Gene3D" id="3.40.30.10">
    <property type="entry name" value="Glutaredoxin"/>
    <property type="match status" value="1"/>
</dbReference>
<dbReference type="PROSITE" id="PS50405">
    <property type="entry name" value="GST_CTER"/>
    <property type="match status" value="1"/>
</dbReference>
<evidence type="ECO:0000259" key="1">
    <source>
        <dbReference type="PROSITE" id="PS50404"/>
    </source>
</evidence>
<dbReference type="Pfam" id="PF13410">
    <property type="entry name" value="GST_C_2"/>
    <property type="match status" value="1"/>
</dbReference>
<feature type="domain" description="GST N-terminal" evidence="1">
    <location>
        <begin position="3"/>
        <end position="82"/>
    </location>
</feature>
<dbReference type="PANTHER" id="PTHR12289">
    <property type="entry name" value="METAXIN RELATED"/>
    <property type="match status" value="1"/>
</dbReference>
<dbReference type="AlphaFoldDB" id="A0A3N0V145"/>
<dbReference type="EMBL" id="RJVO01000009">
    <property type="protein sequence ID" value="ROH86509.1"/>
    <property type="molecule type" value="Genomic_DNA"/>
</dbReference>
<dbReference type="InterPro" id="IPR050931">
    <property type="entry name" value="Mito_Protein_Transport_Metaxin"/>
</dbReference>
<proteinExistence type="predicted"/>
<name>A0A3N0V145_9GAMM</name>
<dbReference type="InterPro" id="IPR036282">
    <property type="entry name" value="Glutathione-S-Trfase_C_sf"/>
</dbReference>
<feature type="domain" description="GST C-terminal" evidence="2">
    <location>
        <begin position="87"/>
        <end position="256"/>
    </location>
</feature>
<comment type="caution">
    <text evidence="3">The sequence shown here is derived from an EMBL/GenBank/DDBJ whole genome shotgun (WGS) entry which is preliminary data.</text>
</comment>
<keyword evidence="4" id="KW-1185">Reference proteome</keyword>
<dbReference type="RefSeq" id="WP_123212904.1">
    <property type="nucleotide sequence ID" value="NZ_RJVO01000009.1"/>
</dbReference>
<dbReference type="GO" id="GO:0016740">
    <property type="term" value="F:transferase activity"/>
    <property type="evidence" value="ECO:0007669"/>
    <property type="project" value="UniProtKB-KW"/>
</dbReference>
<evidence type="ECO:0000259" key="2">
    <source>
        <dbReference type="PROSITE" id="PS50405"/>
    </source>
</evidence>
<sequence length="366" mass="41789">MSKPYVMHGWHLSFFSGKTRALLQYKNVPFIDQEVNALNLLWRIPKKTGAKVMPVVVTPEGEWLQDTKDIAEIIEQRFPQGATLPATPRQRIAALLIEAWADEWWIPPAMHYRWVYPENYALFEHDAGKALLPHFPAFAQKRIAAYVAGTLRGYLPSVGIVPAQYAVQERWTERMLDVLDAHFAKLPFVFGSKPSVADFGLFGPMYGHLSRDPWPKRELIAKRPHLKAWVERMNTVKAGSGEFLPGDAIPETLNPVFDAIFGEFYPMLAGIRDEVQKFLPKLKPGRRLPRALGEIEFPMADGRYRRMAMPYTLWMQQRILDVYRALPAAERASVDAWAAERGAPEAMHFQQDFRLERVGLHVKAAA</sequence>
<dbReference type="Proteomes" id="UP000282106">
    <property type="component" value="Unassembled WGS sequence"/>
</dbReference>
<dbReference type="InterPro" id="IPR036249">
    <property type="entry name" value="Thioredoxin-like_sf"/>
</dbReference>
<protein>
    <submittedName>
        <fullName evidence="3">Glutathione S-transferase family protein</fullName>
    </submittedName>
</protein>
<dbReference type="InterPro" id="IPR004045">
    <property type="entry name" value="Glutathione_S-Trfase_N"/>
</dbReference>
<dbReference type="InterPro" id="IPR010987">
    <property type="entry name" value="Glutathione-S-Trfase_C-like"/>
</dbReference>
<dbReference type="InParanoid" id="A0A3N0V145"/>
<keyword evidence="3" id="KW-0808">Transferase</keyword>
<reference evidence="3 4" key="1">
    <citation type="submission" date="2018-10" db="EMBL/GenBank/DDBJ databases">
        <authorList>
            <person name="Chen W.-M."/>
        </authorList>
    </citation>
    <scope>NUCLEOTIDE SEQUENCE [LARGE SCALE GENOMIC DNA]</scope>
    <source>
        <strain evidence="3 4">THS-13</strain>
    </source>
</reference>
<evidence type="ECO:0000313" key="3">
    <source>
        <dbReference type="EMBL" id="ROH86509.1"/>
    </source>
</evidence>
<dbReference type="GO" id="GO:0005737">
    <property type="term" value="C:cytoplasm"/>
    <property type="evidence" value="ECO:0007669"/>
    <property type="project" value="TreeGrafter"/>
</dbReference>
<dbReference type="Gene3D" id="1.20.1050.10">
    <property type="match status" value="2"/>
</dbReference>
<accession>A0A3N0V145</accession>
<dbReference type="SUPFAM" id="SSF52833">
    <property type="entry name" value="Thioredoxin-like"/>
    <property type="match status" value="1"/>
</dbReference>
<evidence type="ECO:0000313" key="4">
    <source>
        <dbReference type="Proteomes" id="UP000282106"/>
    </source>
</evidence>
<gene>
    <name evidence="3" type="ORF">ED208_15870</name>
</gene>
<organism evidence="3 4">
    <name type="scientific">Stagnimonas aquatica</name>
    <dbReference type="NCBI Taxonomy" id="2689987"/>
    <lineage>
        <taxon>Bacteria</taxon>
        <taxon>Pseudomonadati</taxon>
        <taxon>Pseudomonadota</taxon>
        <taxon>Gammaproteobacteria</taxon>
        <taxon>Nevskiales</taxon>
        <taxon>Nevskiaceae</taxon>
        <taxon>Stagnimonas</taxon>
    </lineage>
</organism>
<dbReference type="PANTHER" id="PTHR12289:SF67">
    <property type="match status" value="1"/>
</dbReference>
<dbReference type="PROSITE" id="PS50404">
    <property type="entry name" value="GST_NTER"/>
    <property type="match status" value="1"/>
</dbReference>
<dbReference type="Pfam" id="PF13417">
    <property type="entry name" value="GST_N_3"/>
    <property type="match status" value="1"/>
</dbReference>
<dbReference type="SUPFAM" id="SSF47616">
    <property type="entry name" value="GST C-terminal domain-like"/>
    <property type="match status" value="1"/>
</dbReference>